<reference evidence="2 3" key="1">
    <citation type="submission" date="2020-02" db="EMBL/GenBank/DDBJ databases">
        <title>Sequencing the genomes of 1000 actinobacteria strains.</title>
        <authorList>
            <person name="Klenk H.-P."/>
        </authorList>
    </citation>
    <scope>NUCLEOTIDE SEQUENCE [LARGE SCALE GENOMIC DNA]</scope>
    <source>
        <strain evidence="2 3">DSM 27960</strain>
    </source>
</reference>
<accession>A0A7X5QYE1</accession>
<organism evidence="2 3">
    <name type="scientific">Lysinibacter cavernae</name>
    <dbReference type="NCBI Taxonomy" id="1640652"/>
    <lineage>
        <taxon>Bacteria</taxon>
        <taxon>Bacillati</taxon>
        <taxon>Actinomycetota</taxon>
        <taxon>Actinomycetes</taxon>
        <taxon>Micrococcales</taxon>
        <taxon>Microbacteriaceae</taxon>
        <taxon>Lysinibacter</taxon>
    </lineage>
</organism>
<name>A0A7X5QYE1_9MICO</name>
<feature type="transmembrane region" description="Helical" evidence="1">
    <location>
        <begin position="35"/>
        <end position="56"/>
    </location>
</feature>
<proteinExistence type="predicted"/>
<dbReference type="InterPro" id="IPR011990">
    <property type="entry name" value="TPR-like_helical_dom_sf"/>
</dbReference>
<feature type="transmembrane region" description="Helical" evidence="1">
    <location>
        <begin position="5"/>
        <end position="23"/>
    </location>
</feature>
<keyword evidence="1" id="KW-0812">Transmembrane</keyword>
<comment type="caution">
    <text evidence="2">The sequence shown here is derived from an EMBL/GenBank/DDBJ whole genome shotgun (WGS) entry which is preliminary data.</text>
</comment>
<dbReference type="AlphaFoldDB" id="A0A7X5QYE1"/>
<dbReference type="EMBL" id="JAAMOX010000001">
    <property type="protein sequence ID" value="NIH52189.1"/>
    <property type="molecule type" value="Genomic_DNA"/>
</dbReference>
<sequence length="162" mass="17420">MNKTLIGVIVMVVLLGLYVVLVGQRAWLMLTSGSAVGILIGIALTVLPLITVWAVWREMSFGAKSSQLHAELLDAEDAAFEAGSIDEDAPGALSPAAVLPTSPSGRFDRAAADAAFPAYQREAEQHPTDWMAWFRLGLAYDACGDRRRARQAIRKAIVLARG</sequence>
<dbReference type="Proteomes" id="UP000541033">
    <property type="component" value="Unassembled WGS sequence"/>
</dbReference>
<gene>
    <name evidence="2" type="ORF">FHX76_000057</name>
</gene>
<protein>
    <submittedName>
        <fullName evidence="2">Tetratricopeptide (TPR) repeat protein</fullName>
    </submittedName>
</protein>
<keyword evidence="3" id="KW-1185">Reference proteome</keyword>
<dbReference type="SUPFAM" id="SSF48452">
    <property type="entry name" value="TPR-like"/>
    <property type="match status" value="1"/>
</dbReference>
<dbReference type="Gene3D" id="1.25.40.10">
    <property type="entry name" value="Tetratricopeptide repeat domain"/>
    <property type="match status" value="1"/>
</dbReference>
<keyword evidence="1" id="KW-0472">Membrane</keyword>
<evidence type="ECO:0000313" key="2">
    <source>
        <dbReference type="EMBL" id="NIH52189.1"/>
    </source>
</evidence>
<evidence type="ECO:0000313" key="3">
    <source>
        <dbReference type="Proteomes" id="UP000541033"/>
    </source>
</evidence>
<keyword evidence="1" id="KW-1133">Transmembrane helix</keyword>
<evidence type="ECO:0000256" key="1">
    <source>
        <dbReference type="SAM" id="Phobius"/>
    </source>
</evidence>